<accession>A0A077ZQX1</accession>
<comment type="subcellular location">
    <subcellularLocation>
        <location evidence="1">Nucleus</location>
    </subcellularLocation>
</comment>
<reference evidence="12" key="1">
    <citation type="submission" date="2014-01" db="EMBL/GenBank/DDBJ databases">
        <authorList>
            <person name="Aslett M."/>
        </authorList>
    </citation>
    <scope>NUCLEOTIDE SEQUENCE</scope>
</reference>
<evidence type="ECO:0000313" key="12">
    <source>
        <dbReference type="EMBL" id="CDW61215.1"/>
    </source>
</evidence>
<keyword evidence="5" id="KW-0378">Hydrolase</keyword>
<evidence type="ECO:0000256" key="10">
    <source>
        <dbReference type="ARBA" id="ARBA00048287"/>
    </source>
</evidence>
<keyword evidence="6" id="KW-0156">Chromatin regulator</keyword>
<reference evidence="12" key="2">
    <citation type="submission" date="2014-03" db="EMBL/GenBank/DDBJ databases">
        <title>The whipworm genome and dual-species transcriptomics of an intimate host-pathogen interaction.</title>
        <authorList>
            <person name="Foth B.J."/>
            <person name="Tsai I.J."/>
            <person name="Reid A.J."/>
            <person name="Bancroft A.J."/>
            <person name="Nichol S."/>
            <person name="Tracey A."/>
            <person name="Holroyd N."/>
            <person name="Cotton J.A."/>
            <person name="Stanley E.J."/>
            <person name="Zarowiecki M."/>
            <person name="Liu J.Z."/>
            <person name="Huckvale T."/>
            <person name="Cooper P.J."/>
            <person name="Grencis R.K."/>
            <person name="Berriman M."/>
        </authorList>
    </citation>
    <scope>NUCLEOTIDE SEQUENCE [LARGE SCALE GENOMIC DNA]</scope>
</reference>
<dbReference type="STRING" id="36087.A0A077ZQX1"/>
<dbReference type="Pfam" id="PF00850">
    <property type="entry name" value="Hist_deacetyl"/>
    <property type="match status" value="1"/>
</dbReference>
<dbReference type="InterPro" id="IPR023801">
    <property type="entry name" value="His_deacetylse_dom"/>
</dbReference>
<evidence type="ECO:0000256" key="2">
    <source>
        <dbReference type="ARBA" id="ARBA00007738"/>
    </source>
</evidence>
<evidence type="ECO:0000259" key="11">
    <source>
        <dbReference type="Pfam" id="PF00850"/>
    </source>
</evidence>
<dbReference type="EMBL" id="HG808212">
    <property type="protein sequence ID" value="CDW61215.1"/>
    <property type="molecule type" value="Genomic_DNA"/>
</dbReference>
<evidence type="ECO:0000256" key="5">
    <source>
        <dbReference type="ARBA" id="ARBA00022801"/>
    </source>
</evidence>
<evidence type="ECO:0000256" key="6">
    <source>
        <dbReference type="ARBA" id="ARBA00022853"/>
    </source>
</evidence>
<comment type="similarity">
    <text evidence="2">Belongs to the histone deacetylase family. HD type 2 subfamily.</text>
</comment>
<dbReference type="GO" id="GO:0141221">
    <property type="term" value="F:histone deacetylase activity, hydrolytic mechanism"/>
    <property type="evidence" value="ECO:0007669"/>
    <property type="project" value="UniProtKB-EC"/>
</dbReference>
<proteinExistence type="inferred from homology"/>
<protein>
    <recommendedName>
        <fullName evidence="3">histone deacetylase</fullName>
        <ecNumber evidence="3">3.5.1.98</ecNumber>
    </recommendedName>
</protein>
<evidence type="ECO:0000256" key="4">
    <source>
        <dbReference type="ARBA" id="ARBA00022491"/>
    </source>
</evidence>
<dbReference type="SUPFAM" id="SSF52768">
    <property type="entry name" value="Arginase/deacetylase"/>
    <property type="match status" value="1"/>
</dbReference>
<sequence>MEFQPDLVFVSAGFDAAVGCPLGNMRVSPQAFGYFMKMLLPIAGSRLVVALESGCSVDWLKWFVSCVIRALLHDPLFELSDINVPVTLSVANTIRLVATAHRTQWHCMSAFLGTIASCLLTTESRPSDVTVPKFIGDQILLKAYWFNIIKVSFL</sequence>
<name>A0A077ZQX1_TRITR</name>
<organism evidence="12 13">
    <name type="scientific">Trichuris trichiura</name>
    <name type="common">Whipworm</name>
    <name type="synonym">Trichocephalus trichiurus</name>
    <dbReference type="NCBI Taxonomy" id="36087"/>
    <lineage>
        <taxon>Eukaryota</taxon>
        <taxon>Metazoa</taxon>
        <taxon>Ecdysozoa</taxon>
        <taxon>Nematoda</taxon>
        <taxon>Enoplea</taxon>
        <taxon>Dorylaimia</taxon>
        <taxon>Trichinellida</taxon>
        <taxon>Trichuridae</taxon>
        <taxon>Trichuris</taxon>
    </lineage>
</organism>
<evidence type="ECO:0000256" key="8">
    <source>
        <dbReference type="ARBA" id="ARBA00023163"/>
    </source>
</evidence>
<evidence type="ECO:0000256" key="1">
    <source>
        <dbReference type="ARBA" id="ARBA00004123"/>
    </source>
</evidence>
<dbReference type="OrthoDB" id="424012at2759"/>
<keyword evidence="9" id="KW-0539">Nucleus</keyword>
<dbReference type="InterPro" id="IPR037138">
    <property type="entry name" value="His_deacetylse_dom_sf"/>
</dbReference>
<gene>
    <name evidence="12" type="ORF">TTRE_0000965601</name>
</gene>
<dbReference type="Gene3D" id="3.40.800.20">
    <property type="entry name" value="Histone deacetylase domain"/>
    <property type="match status" value="1"/>
</dbReference>
<dbReference type="InterPro" id="IPR023696">
    <property type="entry name" value="Ureohydrolase_dom_sf"/>
</dbReference>
<dbReference type="PANTHER" id="PTHR10625">
    <property type="entry name" value="HISTONE DEACETYLASE HDAC1-RELATED"/>
    <property type="match status" value="1"/>
</dbReference>
<dbReference type="GO" id="GO:0000118">
    <property type="term" value="C:histone deacetylase complex"/>
    <property type="evidence" value="ECO:0007669"/>
    <property type="project" value="TreeGrafter"/>
</dbReference>
<dbReference type="GO" id="GO:0040029">
    <property type="term" value="P:epigenetic regulation of gene expression"/>
    <property type="evidence" value="ECO:0007669"/>
    <property type="project" value="TreeGrafter"/>
</dbReference>
<dbReference type="PANTHER" id="PTHR10625:SF5">
    <property type="entry name" value="HISTONE DEACETYLASE"/>
    <property type="match status" value="1"/>
</dbReference>
<dbReference type="Proteomes" id="UP000030665">
    <property type="component" value="Unassembled WGS sequence"/>
</dbReference>
<dbReference type="AlphaFoldDB" id="A0A077ZQX1"/>
<evidence type="ECO:0000256" key="9">
    <source>
        <dbReference type="ARBA" id="ARBA00023242"/>
    </source>
</evidence>
<evidence type="ECO:0000256" key="3">
    <source>
        <dbReference type="ARBA" id="ARBA00012111"/>
    </source>
</evidence>
<evidence type="ECO:0000256" key="7">
    <source>
        <dbReference type="ARBA" id="ARBA00023015"/>
    </source>
</evidence>
<keyword evidence="8" id="KW-0804">Transcription</keyword>
<keyword evidence="13" id="KW-1185">Reference proteome</keyword>
<keyword evidence="7" id="KW-0805">Transcription regulation</keyword>
<feature type="domain" description="Histone deacetylase" evidence="11">
    <location>
        <begin position="2"/>
        <end position="70"/>
    </location>
</feature>
<evidence type="ECO:0000313" key="13">
    <source>
        <dbReference type="Proteomes" id="UP000030665"/>
    </source>
</evidence>
<dbReference type="EC" id="3.5.1.98" evidence="3"/>
<keyword evidence="4" id="KW-0678">Repressor</keyword>
<comment type="catalytic activity">
    <reaction evidence="10">
        <text>N(6)-acetyl-L-lysyl-[histone] + H2O = L-lysyl-[histone] + acetate</text>
        <dbReference type="Rhea" id="RHEA:58196"/>
        <dbReference type="Rhea" id="RHEA-COMP:9845"/>
        <dbReference type="Rhea" id="RHEA-COMP:11338"/>
        <dbReference type="ChEBI" id="CHEBI:15377"/>
        <dbReference type="ChEBI" id="CHEBI:29969"/>
        <dbReference type="ChEBI" id="CHEBI:30089"/>
        <dbReference type="ChEBI" id="CHEBI:61930"/>
        <dbReference type="EC" id="3.5.1.98"/>
    </reaction>
</comment>